<dbReference type="InterPro" id="IPR042240">
    <property type="entry name" value="CHASE_sf"/>
</dbReference>
<dbReference type="InterPro" id="IPR000160">
    <property type="entry name" value="GGDEF_dom"/>
</dbReference>
<dbReference type="Pfam" id="PF00990">
    <property type="entry name" value="GGDEF"/>
    <property type="match status" value="1"/>
</dbReference>
<dbReference type="SMART" id="SM01079">
    <property type="entry name" value="CHASE"/>
    <property type="match status" value="1"/>
</dbReference>
<evidence type="ECO:0000259" key="6">
    <source>
        <dbReference type="PROSITE" id="PS50839"/>
    </source>
</evidence>
<dbReference type="GO" id="GO:0007165">
    <property type="term" value="P:signal transduction"/>
    <property type="evidence" value="ECO:0007669"/>
    <property type="project" value="UniProtKB-ARBA"/>
</dbReference>
<gene>
    <name evidence="8" type="ORF">DRW07_07440</name>
</gene>
<dbReference type="SMART" id="SM00267">
    <property type="entry name" value="GGDEF"/>
    <property type="match status" value="1"/>
</dbReference>
<evidence type="ECO:0000256" key="2">
    <source>
        <dbReference type="ARBA" id="ARBA00022692"/>
    </source>
</evidence>
<evidence type="ECO:0000256" key="4">
    <source>
        <dbReference type="ARBA" id="ARBA00023136"/>
    </source>
</evidence>
<dbReference type="InterPro" id="IPR029787">
    <property type="entry name" value="Nucleotide_cyclase"/>
</dbReference>
<dbReference type="PANTHER" id="PTHR46663:SF2">
    <property type="entry name" value="GGDEF DOMAIN-CONTAINING PROTEIN"/>
    <property type="match status" value="1"/>
</dbReference>
<dbReference type="OrthoDB" id="9812260at2"/>
<evidence type="ECO:0000256" key="5">
    <source>
        <dbReference type="SAM" id="Phobius"/>
    </source>
</evidence>
<dbReference type="EMBL" id="RPOK01000002">
    <property type="protein sequence ID" value="RPJ67354.1"/>
    <property type="molecule type" value="Genomic_DNA"/>
</dbReference>
<dbReference type="InterPro" id="IPR006189">
    <property type="entry name" value="CHASE_dom"/>
</dbReference>
<keyword evidence="9" id="KW-1185">Reference proteome</keyword>
<comment type="caution">
    <text evidence="8">The sequence shown here is derived from an EMBL/GenBank/DDBJ whole genome shotgun (WGS) entry which is preliminary data.</text>
</comment>
<dbReference type="Proteomes" id="UP000275281">
    <property type="component" value="Unassembled WGS sequence"/>
</dbReference>
<dbReference type="Gene3D" id="3.30.70.270">
    <property type="match status" value="1"/>
</dbReference>
<evidence type="ECO:0000313" key="8">
    <source>
        <dbReference type="EMBL" id="RPJ67354.1"/>
    </source>
</evidence>
<dbReference type="NCBIfam" id="TIGR00254">
    <property type="entry name" value="GGDEF"/>
    <property type="match status" value="1"/>
</dbReference>
<evidence type="ECO:0000259" key="7">
    <source>
        <dbReference type="PROSITE" id="PS50887"/>
    </source>
</evidence>
<feature type="transmembrane region" description="Helical" evidence="5">
    <location>
        <begin position="265"/>
        <end position="286"/>
    </location>
</feature>
<dbReference type="PANTHER" id="PTHR46663">
    <property type="entry name" value="DIGUANYLATE CYCLASE DGCT-RELATED"/>
    <property type="match status" value="1"/>
</dbReference>
<feature type="transmembrane region" description="Helical" evidence="5">
    <location>
        <begin position="12"/>
        <end position="28"/>
    </location>
</feature>
<dbReference type="CDD" id="cd01949">
    <property type="entry name" value="GGDEF"/>
    <property type="match status" value="1"/>
</dbReference>
<feature type="domain" description="GGDEF" evidence="7">
    <location>
        <begin position="325"/>
        <end position="455"/>
    </location>
</feature>
<feature type="domain" description="CHASE" evidence="6">
    <location>
        <begin position="111"/>
        <end position="249"/>
    </location>
</feature>
<reference evidence="8 9" key="1">
    <citation type="submission" date="2018-11" db="EMBL/GenBank/DDBJ databases">
        <authorList>
            <person name="Ye M.-Q."/>
            <person name="Du Z.-J."/>
        </authorList>
    </citation>
    <scope>NUCLEOTIDE SEQUENCE [LARGE SCALE GENOMIC DNA]</scope>
    <source>
        <strain evidence="8 9">U0105</strain>
    </source>
</reference>
<keyword evidence="4 5" id="KW-0472">Membrane</keyword>
<dbReference type="InterPro" id="IPR043128">
    <property type="entry name" value="Rev_trsase/Diguanyl_cyclase"/>
</dbReference>
<dbReference type="AlphaFoldDB" id="A0A3N5Z8U2"/>
<evidence type="ECO:0000313" key="9">
    <source>
        <dbReference type="Proteomes" id="UP000275281"/>
    </source>
</evidence>
<accession>A0A3N5Z8U2</accession>
<dbReference type="RefSeq" id="WP_124027255.1">
    <property type="nucleotide sequence ID" value="NZ_JBHRSN010000015.1"/>
</dbReference>
<protein>
    <submittedName>
        <fullName evidence="8">Sensor domain-containing diguanylate cyclase</fullName>
    </submittedName>
</protein>
<sequence>MNLSISRQTKLYIALFVGLYGLLLWIAVQTVTDLYVQKVTNQESAHLTQRSALLKSEIEALLFESIYLADSLANVVVMDPQLALENWAKLSEKLIGRTSIVRNLAIAPNDIIEKIYPISGNEQALGLNYSNVPLQYPSVLEAKQSGDVYLAGPVNLVQGGKGLVARFPIFTDYPKNKTYWGLVSVVIDYDTLLEDVGIDNINNMKVSLRRLDTASGERLAESFFGPVEVFKKPDFISPVILPGATWELATQFQFDSLESVLKTKATVQVIGTTIGIIVLLGLLLIARAFQIVRVASLHDELTGLPNRRFVLSHLKHILAKKRNGHQFSIFNIDINNFKSINDNYGHVVGDDVLCFVSEYLTESLRTSDMVSRVGGDEFWAIVDRTESTEEAHRLKDKLKNGVKARPFLMGAESIEVSMSIGVVVVESIDKSLDVLLKQADDEMYKDKQSMHLVND</sequence>
<evidence type="ECO:0000256" key="1">
    <source>
        <dbReference type="ARBA" id="ARBA00004370"/>
    </source>
</evidence>
<dbReference type="PROSITE" id="PS50887">
    <property type="entry name" value="GGDEF"/>
    <property type="match status" value="1"/>
</dbReference>
<dbReference type="GO" id="GO:0016020">
    <property type="term" value="C:membrane"/>
    <property type="evidence" value="ECO:0007669"/>
    <property type="project" value="UniProtKB-SubCell"/>
</dbReference>
<organism evidence="8 9">
    <name type="scientific">Alteromonas sediminis</name>
    <dbReference type="NCBI Taxonomy" id="2259342"/>
    <lineage>
        <taxon>Bacteria</taxon>
        <taxon>Pseudomonadati</taxon>
        <taxon>Pseudomonadota</taxon>
        <taxon>Gammaproteobacteria</taxon>
        <taxon>Alteromonadales</taxon>
        <taxon>Alteromonadaceae</taxon>
        <taxon>Alteromonas/Salinimonas group</taxon>
        <taxon>Alteromonas</taxon>
    </lineage>
</organism>
<dbReference type="InterPro" id="IPR052163">
    <property type="entry name" value="DGC-Regulatory_Protein"/>
</dbReference>
<dbReference type="SUPFAM" id="SSF55073">
    <property type="entry name" value="Nucleotide cyclase"/>
    <property type="match status" value="1"/>
</dbReference>
<dbReference type="PROSITE" id="PS50839">
    <property type="entry name" value="CHASE"/>
    <property type="match status" value="1"/>
</dbReference>
<dbReference type="Pfam" id="PF03924">
    <property type="entry name" value="CHASE"/>
    <property type="match status" value="1"/>
</dbReference>
<name>A0A3N5Z8U2_9ALTE</name>
<keyword evidence="3 5" id="KW-1133">Transmembrane helix</keyword>
<keyword evidence="2 5" id="KW-0812">Transmembrane</keyword>
<evidence type="ECO:0000256" key="3">
    <source>
        <dbReference type="ARBA" id="ARBA00022989"/>
    </source>
</evidence>
<proteinExistence type="predicted"/>
<comment type="subcellular location">
    <subcellularLocation>
        <location evidence="1">Membrane</location>
    </subcellularLocation>
</comment>
<dbReference type="Gene3D" id="3.30.450.350">
    <property type="entry name" value="CHASE domain"/>
    <property type="match status" value="1"/>
</dbReference>
<dbReference type="GO" id="GO:0003824">
    <property type="term" value="F:catalytic activity"/>
    <property type="evidence" value="ECO:0007669"/>
    <property type="project" value="UniProtKB-ARBA"/>
</dbReference>